<name>W0E8S5_MARPU</name>
<gene>
    <name evidence="3" type="ORF">MARPU_07540</name>
</gene>
<feature type="transmembrane region" description="Helical" evidence="2">
    <location>
        <begin position="75"/>
        <end position="96"/>
    </location>
</feature>
<accession>W0E8S5</accession>
<proteinExistence type="predicted"/>
<dbReference type="InterPro" id="IPR011990">
    <property type="entry name" value="TPR-like_helical_dom_sf"/>
</dbReference>
<dbReference type="HOGENOM" id="CLU_569609_0_0_6"/>
<keyword evidence="4" id="KW-1185">Reference proteome</keyword>
<keyword evidence="2" id="KW-0472">Membrane</keyword>
<keyword evidence="2" id="KW-1133">Transmembrane helix</keyword>
<organism evidence="3 4">
    <name type="scientific">Marichromatium purpuratum 984</name>
    <dbReference type="NCBI Taxonomy" id="765910"/>
    <lineage>
        <taxon>Bacteria</taxon>
        <taxon>Pseudomonadati</taxon>
        <taxon>Pseudomonadota</taxon>
        <taxon>Gammaproteobacteria</taxon>
        <taxon>Chromatiales</taxon>
        <taxon>Chromatiaceae</taxon>
        <taxon>Marichromatium</taxon>
    </lineage>
</organism>
<protein>
    <recommendedName>
        <fullName evidence="5">Tetratricopeptide repeat protein</fullName>
    </recommendedName>
</protein>
<dbReference type="EMBL" id="CP007031">
    <property type="protein sequence ID" value="AHF05466.1"/>
    <property type="molecule type" value="Genomic_DNA"/>
</dbReference>
<feature type="region of interest" description="Disordered" evidence="1">
    <location>
        <begin position="1"/>
        <end position="58"/>
    </location>
</feature>
<dbReference type="AlphaFoldDB" id="W0E8S5"/>
<feature type="compositionally biased region" description="Low complexity" evidence="1">
    <location>
        <begin position="18"/>
        <end position="29"/>
    </location>
</feature>
<sequence length="479" mass="51458">MTDPRDVQPEDLEPASPPAEAATPTGSDDGPPPEPEALAEPSPGAAPPSADATSIDPEAESLASRHAWRTWLRSGWGLLLSFIAVASSVVTLVAYVESKLDEHLVTTPRLRTQLEASVEATYQRDKDAAEAIVGDWQARQRQLEAAEAQRDAQLARIDALAEEFQRIASGADADSVAKELTRILDEEGPSAALDYIETQRGDIIAHFLKDRAANRAKLKPLLASAGLYATEGEVEHARGLYAQVVGLAPDWPEALDTHRGFLIDQADLAVIRGDLDAAERDFTLARQRVDALIALQPEEPRWQHFLALGLDRTGNLKVARGDLDGAQQDYDGALAISERLAKSDPSHAGWQRDRSVSLNRVGDIKAAQGDLAGALAAHEESLDIAERLAESDPSHAGWQRDLAVSYYKLGTVADARGDQHALARHWGTMLAIFDTLDRAGRHISPSDRKGLDTIRARVDEAVAGAATDHAGAVSSLGGD</sequence>
<reference evidence="3 4" key="1">
    <citation type="submission" date="2013-12" db="EMBL/GenBank/DDBJ databases">
        <authorList>
            <consortium name="DOE Joint Genome Institute"/>
            <person name="Bryant D.A."/>
            <person name="Huntemann M."/>
            <person name="Han J."/>
            <person name="Chen A."/>
            <person name="Kyrpides N."/>
            <person name="Mavromatis K."/>
            <person name="Markowitz V."/>
            <person name="Palaniappan K."/>
            <person name="Ivanova N."/>
            <person name="Schaumberg A."/>
            <person name="Pati A."/>
            <person name="Liolios K."/>
            <person name="Nordberg H.P."/>
            <person name="Cantor M.N."/>
            <person name="Hua S.X."/>
            <person name="Woyke T."/>
        </authorList>
    </citation>
    <scope>NUCLEOTIDE SEQUENCE [LARGE SCALE GENOMIC DNA]</scope>
    <source>
        <strain evidence="3 4">984</strain>
    </source>
</reference>
<evidence type="ECO:0000256" key="1">
    <source>
        <dbReference type="SAM" id="MobiDB-lite"/>
    </source>
</evidence>
<dbReference type="Proteomes" id="UP000005275">
    <property type="component" value="Chromosome"/>
</dbReference>
<keyword evidence="2" id="KW-0812">Transmembrane</keyword>
<dbReference type="eggNOG" id="COG0457">
    <property type="taxonomic scope" value="Bacteria"/>
</dbReference>
<evidence type="ECO:0000256" key="2">
    <source>
        <dbReference type="SAM" id="Phobius"/>
    </source>
</evidence>
<dbReference type="KEGG" id="mpur:MARPU_07540"/>
<dbReference type="SUPFAM" id="SSF48452">
    <property type="entry name" value="TPR-like"/>
    <property type="match status" value="1"/>
</dbReference>
<feature type="compositionally biased region" description="Low complexity" evidence="1">
    <location>
        <begin position="36"/>
        <end position="52"/>
    </location>
</feature>
<evidence type="ECO:0000313" key="4">
    <source>
        <dbReference type="Proteomes" id="UP000005275"/>
    </source>
</evidence>
<dbReference type="OrthoDB" id="5760984at2"/>
<evidence type="ECO:0008006" key="5">
    <source>
        <dbReference type="Google" id="ProtNLM"/>
    </source>
</evidence>
<evidence type="ECO:0000313" key="3">
    <source>
        <dbReference type="EMBL" id="AHF05466.1"/>
    </source>
</evidence>
<dbReference type="RefSeq" id="WP_025275190.1">
    <property type="nucleotide sequence ID" value="NZ_CP007031.1"/>
</dbReference>
<dbReference type="Gene3D" id="1.25.40.10">
    <property type="entry name" value="Tetratricopeptide repeat domain"/>
    <property type="match status" value="2"/>
</dbReference>
<dbReference type="STRING" id="765910.MARPU_07540"/>